<keyword evidence="2" id="KW-1185">Reference proteome</keyword>
<dbReference type="EMBL" id="JAAVMX010000003">
    <property type="protein sequence ID" value="KAF4510417.1"/>
    <property type="molecule type" value="Genomic_DNA"/>
</dbReference>
<reference evidence="1 2" key="1">
    <citation type="journal article" date="2020" name="Genome Biol. Evol.">
        <title>A new high-quality draft genome assembly of the Chinese cordyceps Ophiocordyceps sinensis.</title>
        <authorList>
            <person name="Shu R."/>
            <person name="Zhang J."/>
            <person name="Meng Q."/>
            <person name="Zhang H."/>
            <person name="Zhou G."/>
            <person name="Li M."/>
            <person name="Wu P."/>
            <person name="Zhao Y."/>
            <person name="Chen C."/>
            <person name="Qin Q."/>
        </authorList>
    </citation>
    <scope>NUCLEOTIDE SEQUENCE [LARGE SCALE GENOMIC DNA]</scope>
    <source>
        <strain evidence="1 2">IOZ07</strain>
    </source>
</reference>
<dbReference type="OrthoDB" id="514777at2759"/>
<sequence length="125" mass="13490">MPSLSTYCSKVPSKVPSKASNVPSLERGAGVETSYGSKTITVILLGVLDSRPPRETPPVPFAFFAPITSPILALPHFSASHHPLGQTRLLSRTISRGNRRGRHQSCSLGRATEQKMMQMDASMAD</sequence>
<dbReference type="Proteomes" id="UP000557566">
    <property type="component" value="Unassembled WGS sequence"/>
</dbReference>
<proteinExistence type="predicted"/>
<protein>
    <submittedName>
        <fullName evidence="1">Uncharacterized protein</fullName>
    </submittedName>
</protein>
<accession>A0A8H4PU25</accession>
<evidence type="ECO:0000313" key="2">
    <source>
        <dbReference type="Proteomes" id="UP000557566"/>
    </source>
</evidence>
<name>A0A8H4PU25_9HYPO</name>
<organism evidence="1 2">
    <name type="scientific">Ophiocordyceps sinensis</name>
    <dbReference type="NCBI Taxonomy" id="72228"/>
    <lineage>
        <taxon>Eukaryota</taxon>
        <taxon>Fungi</taxon>
        <taxon>Dikarya</taxon>
        <taxon>Ascomycota</taxon>
        <taxon>Pezizomycotina</taxon>
        <taxon>Sordariomycetes</taxon>
        <taxon>Hypocreomycetidae</taxon>
        <taxon>Hypocreales</taxon>
        <taxon>Ophiocordycipitaceae</taxon>
        <taxon>Ophiocordyceps</taxon>
    </lineage>
</organism>
<evidence type="ECO:0000313" key="1">
    <source>
        <dbReference type="EMBL" id="KAF4510417.1"/>
    </source>
</evidence>
<dbReference type="AlphaFoldDB" id="A0A8H4PU25"/>
<gene>
    <name evidence="1" type="ORF">G6O67_002305</name>
</gene>
<comment type="caution">
    <text evidence="1">The sequence shown here is derived from an EMBL/GenBank/DDBJ whole genome shotgun (WGS) entry which is preliminary data.</text>
</comment>